<dbReference type="CDD" id="cd01427">
    <property type="entry name" value="HAD_like"/>
    <property type="match status" value="1"/>
</dbReference>
<accession>A0ABQ3VVC9</accession>
<keyword evidence="2" id="KW-1185">Reference proteome</keyword>
<protein>
    <recommendedName>
        <fullName evidence="3">Haloacid dehalogenase</fullName>
    </recommendedName>
</protein>
<organism evidence="1 2">
    <name type="scientific">Dictyobacter formicarum</name>
    <dbReference type="NCBI Taxonomy" id="2778368"/>
    <lineage>
        <taxon>Bacteria</taxon>
        <taxon>Bacillati</taxon>
        <taxon>Chloroflexota</taxon>
        <taxon>Ktedonobacteria</taxon>
        <taxon>Ktedonobacterales</taxon>
        <taxon>Dictyobacteraceae</taxon>
        <taxon>Dictyobacter</taxon>
    </lineage>
</organism>
<sequence length="143" mass="15132">MIELQHAVFDVNGTLAVDGTPIQGTGEKLQKLSEHITIHLVTANTYGNLAAIQSMLGFPIHEIHRGDEKMRYVQNLGPASVIAFGNGVNDASMLRLAAIGVVIVTPEGIATKTLQGADIVAAGPLQAMDLLLKPDRLIATLRG</sequence>
<name>A0ABQ3VVC9_9CHLR</name>
<evidence type="ECO:0008006" key="3">
    <source>
        <dbReference type="Google" id="ProtNLM"/>
    </source>
</evidence>
<reference evidence="1 2" key="1">
    <citation type="journal article" date="2021" name="Int. J. Syst. Evol. Microbiol.">
        <title>Reticulibacter mediterranei gen. nov., sp. nov., within the new family Reticulibacteraceae fam. nov., and Ktedonospora formicarum gen. nov., sp. nov., Ktedonobacter robiniae sp. nov., Dictyobacter formicarum sp. nov. and Dictyobacter arantiisoli sp. nov., belonging to the class Ktedonobacteria.</title>
        <authorList>
            <person name="Yabe S."/>
            <person name="Zheng Y."/>
            <person name="Wang C.M."/>
            <person name="Sakai Y."/>
            <person name="Abe K."/>
            <person name="Yokota A."/>
            <person name="Donadio S."/>
            <person name="Cavaletti L."/>
            <person name="Monciardini P."/>
        </authorList>
    </citation>
    <scope>NUCLEOTIDE SEQUENCE [LARGE SCALE GENOMIC DNA]</scope>
    <source>
        <strain evidence="1 2">SOSP1-9</strain>
    </source>
</reference>
<dbReference type="EMBL" id="BNJJ01000031">
    <property type="protein sequence ID" value="GHO89056.1"/>
    <property type="molecule type" value="Genomic_DNA"/>
</dbReference>
<dbReference type="SUPFAM" id="SSF56784">
    <property type="entry name" value="HAD-like"/>
    <property type="match status" value="1"/>
</dbReference>
<proteinExistence type="predicted"/>
<evidence type="ECO:0000313" key="2">
    <source>
        <dbReference type="Proteomes" id="UP000635565"/>
    </source>
</evidence>
<dbReference type="InterPro" id="IPR023214">
    <property type="entry name" value="HAD_sf"/>
</dbReference>
<dbReference type="Gene3D" id="3.40.50.1000">
    <property type="entry name" value="HAD superfamily/HAD-like"/>
    <property type="match status" value="1"/>
</dbReference>
<gene>
    <name evidence="1" type="ORF">KSZ_70620</name>
</gene>
<dbReference type="InterPro" id="IPR036412">
    <property type="entry name" value="HAD-like_sf"/>
</dbReference>
<dbReference type="Proteomes" id="UP000635565">
    <property type="component" value="Unassembled WGS sequence"/>
</dbReference>
<comment type="caution">
    <text evidence="1">The sequence shown here is derived from an EMBL/GenBank/DDBJ whole genome shotgun (WGS) entry which is preliminary data.</text>
</comment>
<evidence type="ECO:0000313" key="1">
    <source>
        <dbReference type="EMBL" id="GHO89056.1"/>
    </source>
</evidence>